<comment type="caution">
    <text evidence="2">The sequence shown here is derived from an EMBL/GenBank/DDBJ whole genome shotgun (WGS) entry which is preliminary data.</text>
</comment>
<feature type="domain" description="AAA" evidence="1">
    <location>
        <begin position="4"/>
        <end position="178"/>
    </location>
</feature>
<evidence type="ECO:0000313" key="3">
    <source>
        <dbReference type="Proteomes" id="UP001594351"/>
    </source>
</evidence>
<name>A0ABV6YV81_UNCC1</name>
<dbReference type="Gene3D" id="3.40.50.300">
    <property type="entry name" value="P-loop containing nucleotide triphosphate hydrolases"/>
    <property type="match status" value="1"/>
</dbReference>
<organism evidence="2 3">
    <name type="scientific">candidate division CSSED10-310 bacterium</name>
    <dbReference type="NCBI Taxonomy" id="2855610"/>
    <lineage>
        <taxon>Bacteria</taxon>
        <taxon>Bacteria division CSSED10-310</taxon>
    </lineage>
</organism>
<gene>
    <name evidence="2" type="ORF">ACFL27_07435</name>
</gene>
<evidence type="ECO:0000313" key="2">
    <source>
        <dbReference type="EMBL" id="MFC1850006.1"/>
    </source>
</evidence>
<dbReference type="EMBL" id="JBHPBY010000071">
    <property type="protein sequence ID" value="MFC1850006.1"/>
    <property type="molecule type" value="Genomic_DNA"/>
</dbReference>
<dbReference type="InterPro" id="IPR025669">
    <property type="entry name" value="AAA_dom"/>
</dbReference>
<evidence type="ECO:0000259" key="1">
    <source>
        <dbReference type="Pfam" id="PF13614"/>
    </source>
</evidence>
<dbReference type="PANTHER" id="PTHR13696:SF52">
    <property type="entry name" value="PARA FAMILY PROTEIN CT_582"/>
    <property type="match status" value="1"/>
</dbReference>
<dbReference type="CDD" id="cd02042">
    <property type="entry name" value="ParAB_family"/>
    <property type="match status" value="1"/>
</dbReference>
<dbReference type="SUPFAM" id="SSF52540">
    <property type="entry name" value="P-loop containing nucleoside triphosphate hydrolases"/>
    <property type="match status" value="1"/>
</dbReference>
<protein>
    <submittedName>
        <fullName evidence="2">ParA family protein</fullName>
    </submittedName>
</protein>
<dbReference type="Proteomes" id="UP001594351">
    <property type="component" value="Unassembled WGS sequence"/>
</dbReference>
<reference evidence="2 3" key="1">
    <citation type="submission" date="2024-09" db="EMBL/GenBank/DDBJ databases">
        <title>Laminarin stimulates single cell rates of sulfate reduction while oxygen inhibits transcriptomic activity in coastal marine sediment.</title>
        <authorList>
            <person name="Lindsay M."/>
            <person name="Orcutt B."/>
            <person name="Emerson D."/>
            <person name="Stepanauskas R."/>
            <person name="D'Angelo T."/>
        </authorList>
    </citation>
    <scope>NUCLEOTIDE SEQUENCE [LARGE SCALE GENOMIC DNA]</scope>
    <source>
        <strain evidence="2">SAG AM-311-K15</strain>
    </source>
</reference>
<sequence>MKTDIIAVTNQKGGVGKTTTALNTASALAKRGKSVLLIDMDPQAHCGIGLGLDVYYLEHHIGTILRAMTSSIKDAIMTTDFINLDLIPSHEDVVKIEKELFQRRGREWVLQRLLRKLDDYEIIIIDTPPNLGILTENALCAANWVLIPCQMSYYAVEGTFALMNVIDQFRYELDHEIKVLGVLPTFYDQRTRASKLIVQELKDYFKDLVFNQWIRTNVRLNEAQKNRKVIFDHDPGSNGAHDYWEFSAELLTRLATK</sequence>
<proteinExistence type="predicted"/>
<accession>A0ABV6YV81</accession>
<dbReference type="InterPro" id="IPR027417">
    <property type="entry name" value="P-loop_NTPase"/>
</dbReference>
<dbReference type="PANTHER" id="PTHR13696">
    <property type="entry name" value="P-LOOP CONTAINING NUCLEOSIDE TRIPHOSPHATE HYDROLASE"/>
    <property type="match status" value="1"/>
</dbReference>
<dbReference type="Pfam" id="PF13614">
    <property type="entry name" value="AAA_31"/>
    <property type="match status" value="1"/>
</dbReference>
<dbReference type="PIRSF" id="PIRSF009320">
    <property type="entry name" value="Nuc_binding_HP_1000"/>
    <property type="match status" value="1"/>
</dbReference>
<keyword evidence="3" id="KW-1185">Reference proteome</keyword>
<dbReference type="InterPro" id="IPR050678">
    <property type="entry name" value="DNA_Partitioning_ATPase"/>
</dbReference>